<dbReference type="InterPro" id="IPR052526">
    <property type="entry name" value="HTH-type_Bedaq_tolerance"/>
</dbReference>
<dbReference type="Gene3D" id="1.10.10.10">
    <property type="entry name" value="Winged helix-like DNA-binding domain superfamily/Winged helix DNA-binding domain"/>
    <property type="match status" value="1"/>
</dbReference>
<comment type="caution">
    <text evidence="2">The sequence shown here is derived from an EMBL/GenBank/DDBJ whole genome shotgun (WGS) entry which is preliminary data.</text>
</comment>
<organism evidence="2 3">
    <name type="scientific">Amycolatopsis taiwanensis</name>
    <dbReference type="NCBI Taxonomy" id="342230"/>
    <lineage>
        <taxon>Bacteria</taxon>
        <taxon>Bacillati</taxon>
        <taxon>Actinomycetota</taxon>
        <taxon>Actinomycetes</taxon>
        <taxon>Pseudonocardiales</taxon>
        <taxon>Pseudonocardiaceae</taxon>
        <taxon>Amycolatopsis</taxon>
    </lineage>
</organism>
<name>A0A9W6VHI6_9PSEU</name>
<dbReference type="SUPFAM" id="SSF46785">
    <property type="entry name" value="Winged helix' DNA-binding domain"/>
    <property type="match status" value="1"/>
</dbReference>
<evidence type="ECO:0000259" key="1">
    <source>
        <dbReference type="PROSITE" id="PS50995"/>
    </source>
</evidence>
<dbReference type="InterPro" id="IPR000835">
    <property type="entry name" value="HTH_MarR-typ"/>
</dbReference>
<dbReference type="Proteomes" id="UP001165136">
    <property type="component" value="Unassembled WGS sequence"/>
</dbReference>
<reference evidence="2" key="1">
    <citation type="submission" date="2023-03" db="EMBL/GenBank/DDBJ databases">
        <title>Amycolatopsis taiwanensis NBRC 103393.</title>
        <authorList>
            <person name="Ichikawa N."/>
            <person name="Sato H."/>
            <person name="Tonouchi N."/>
        </authorList>
    </citation>
    <scope>NUCLEOTIDE SEQUENCE</scope>
    <source>
        <strain evidence="2">NBRC 103393</strain>
    </source>
</reference>
<dbReference type="InterPro" id="IPR036388">
    <property type="entry name" value="WH-like_DNA-bd_sf"/>
</dbReference>
<dbReference type="PANTHER" id="PTHR39515">
    <property type="entry name" value="CONSERVED PROTEIN"/>
    <property type="match status" value="1"/>
</dbReference>
<proteinExistence type="predicted"/>
<dbReference type="SMART" id="SM00347">
    <property type="entry name" value="HTH_MARR"/>
    <property type="match status" value="1"/>
</dbReference>
<dbReference type="InterPro" id="IPR036390">
    <property type="entry name" value="WH_DNA-bd_sf"/>
</dbReference>
<dbReference type="AlphaFoldDB" id="A0A9W6VHI6"/>
<dbReference type="Pfam" id="PF01047">
    <property type="entry name" value="MarR"/>
    <property type="match status" value="1"/>
</dbReference>
<dbReference type="RefSeq" id="WP_027941430.1">
    <property type="nucleotide sequence ID" value="NZ_BSTI01000008.1"/>
</dbReference>
<feature type="domain" description="HTH marR-type" evidence="1">
    <location>
        <begin position="8"/>
        <end position="140"/>
    </location>
</feature>
<dbReference type="EMBL" id="BSTI01000008">
    <property type="protein sequence ID" value="GLY67314.1"/>
    <property type="molecule type" value="Genomic_DNA"/>
</dbReference>
<dbReference type="GO" id="GO:0003700">
    <property type="term" value="F:DNA-binding transcription factor activity"/>
    <property type="evidence" value="ECO:0007669"/>
    <property type="project" value="InterPro"/>
</dbReference>
<evidence type="ECO:0000313" key="3">
    <source>
        <dbReference type="Proteomes" id="UP001165136"/>
    </source>
</evidence>
<protein>
    <submittedName>
        <fullName evidence="2">MarR family transcriptional regulator</fullName>
    </submittedName>
</protein>
<gene>
    <name evidence="2" type="ORF">Atai01_39330</name>
</gene>
<sequence length="164" mass="17737">MSASDEAALELLRQLRLAGQLQHAWMSQAARLFQLHPASALLLSDLALHGECRLSDLAKRKMVDISVVSRQVGQLTAAGLVDRRPAPEDGRATLVRVSEHGHAELKRMRESYLDLFRAALSDWAEADVTALARTISSMNDALRDQLDAGGQAITTPPCAARSGA</sequence>
<evidence type="ECO:0000313" key="2">
    <source>
        <dbReference type="EMBL" id="GLY67314.1"/>
    </source>
</evidence>
<dbReference type="PANTHER" id="PTHR39515:SF2">
    <property type="entry name" value="HTH-TYPE TRANSCRIPTIONAL REGULATOR RV0880"/>
    <property type="match status" value="1"/>
</dbReference>
<dbReference type="PROSITE" id="PS50995">
    <property type="entry name" value="HTH_MARR_2"/>
    <property type="match status" value="1"/>
</dbReference>
<accession>A0A9W6VHI6</accession>
<keyword evidence="3" id="KW-1185">Reference proteome</keyword>